<proteinExistence type="predicted"/>
<dbReference type="Pfam" id="PF13578">
    <property type="entry name" value="Methyltransf_24"/>
    <property type="match status" value="1"/>
</dbReference>
<evidence type="ECO:0000256" key="2">
    <source>
        <dbReference type="ARBA" id="ARBA00022679"/>
    </source>
</evidence>
<evidence type="ECO:0000313" key="3">
    <source>
        <dbReference type="EMBL" id="TQE96839.1"/>
    </source>
</evidence>
<dbReference type="GO" id="GO:0032259">
    <property type="term" value="P:methylation"/>
    <property type="evidence" value="ECO:0007669"/>
    <property type="project" value="UniProtKB-KW"/>
</dbReference>
<keyword evidence="1 3" id="KW-0489">Methyltransferase</keyword>
<accession>A0A540VJA2</accession>
<dbReference type="RefSeq" id="WP_141609211.1">
    <property type="nucleotide sequence ID" value="NZ_VIGC02000006.1"/>
</dbReference>
<dbReference type="GO" id="GO:0008168">
    <property type="term" value="F:methyltransferase activity"/>
    <property type="evidence" value="ECO:0007669"/>
    <property type="project" value="UniProtKB-KW"/>
</dbReference>
<evidence type="ECO:0000256" key="1">
    <source>
        <dbReference type="ARBA" id="ARBA00022603"/>
    </source>
</evidence>
<dbReference type="Gene3D" id="3.40.50.150">
    <property type="entry name" value="Vaccinia Virus protein VP39"/>
    <property type="match status" value="1"/>
</dbReference>
<protein>
    <submittedName>
        <fullName evidence="3">Class I SAM-dependent methyltransferase</fullName>
    </submittedName>
</protein>
<dbReference type="Proteomes" id="UP000317371">
    <property type="component" value="Unassembled WGS sequence"/>
</dbReference>
<comment type="caution">
    <text evidence="3">The sequence shown here is derived from an EMBL/GenBank/DDBJ whole genome shotgun (WGS) entry which is preliminary data.</text>
</comment>
<keyword evidence="2 3" id="KW-0808">Transferase</keyword>
<dbReference type="SUPFAM" id="SSF53335">
    <property type="entry name" value="S-adenosyl-L-methionine-dependent methyltransferases"/>
    <property type="match status" value="1"/>
</dbReference>
<evidence type="ECO:0000313" key="4">
    <source>
        <dbReference type="Proteomes" id="UP000317371"/>
    </source>
</evidence>
<dbReference type="PANTHER" id="PTHR40048:SF1">
    <property type="entry name" value="RHAMNOSYL O-METHYLTRANSFERASE"/>
    <property type="match status" value="1"/>
</dbReference>
<dbReference type="GO" id="GO:0005886">
    <property type="term" value="C:plasma membrane"/>
    <property type="evidence" value="ECO:0007669"/>
    <property type="project" value="TreeGrafter"/>
</dbReference>
<organism evidence="3 4">
    <name type="scientific">Litorilinea aerophila</name>
    <dbReference type="NCBI Taxonomy" id="1204385"/>
    <lineage>
        <taxon>Bacteria</taxon>
        <taxon>Bacillati</taxon>
        <taxon>Chloroflexota</taxon>
        <taxon>Caldilineae</taxon>
        <taxon>Caldilineales</taxon>
        <taxon>Caldilineaceae</taxon>
        <taxon>Litorilinea</taxon>
    </lineage>
</organism>
<keyword evidence="4" id="KW-1185">Reference proteome</keyword>
<dbReference type="PANTHER" id="PTHR40048">
    <property type="entry name" value="RHAMNOSYL O-METHYLTRANSFERASE"/>
    <property type="match status" value="1"/>
</dbReference>
<dbReference type="OrthoDB" id="517189at2"/>
<dbReference type="InterPro" id="IPR029063">
    <property type="entry name" value="SAM-dependent_MTases_sf"/>
</dbReference>
<reference evidence="3 4" key="1">
    <citation type="submission" date="2019-06" db="EMBL/GenBank/DDBJ databases">
        <title>Genome sequence of Litorilinea aerophila BAA-2444.</title>
        <authorList>
            <person name="Maclea K.S."/>
            <person name="Maurais E.G."/>
            <person name="Iannazzi L.C."/>
        </authorList>
    </citation>
    <scope>NUCLEOTIDE SEQUENCE [LARGE SCALE GENOMIC DNA]</scope>
    <source>
        <strain evidence="3 4">ATCC BAA-2444</strain>
    </source>
</reference>
<dbReference type="InParanoid" id="A0A540VJA2"/>
<dbReference type="EMBL" id="VIGC01000006">
    <property type="protein sequence ID" value="TQE96839.1"/>
    <property type="molecule type" value="Genomic_DNA"/>
</dbReference>
<dbReference type="AlphaFoldDB" id="A0A540VJA2"/>
<sequence length="238" mass="27096">MSIVQRLRHLLYGKAKPAETSDLQFRAAQRKIPRFDVTPFAAQFDLLWLEPILHAPAWMTRAERLMLFTLIFCLRPQRYLEIGTFQGGSALIICRALDALESDARMYLVDPSPQILPNNWEKISHRAELFQGHSPDILQTAANKAQDSFDFVFIDGDHSYAGAKRDAEGVLPFVKTGSYILFHDSFFEEVRRAIDDFIDEHSGQVMDLGLLTREITTQQTSEGQKVEWGGLRLLQVIG</sequence>
<name>A0A540VJA2_9CHLR</name>
<gene>
    <name evidence="3" type="ORF">FKZ61_06160</name>
</gene>